<organism evidence="2 3">
    <name type="scientific">Maridesulfovibrio ferrireducens</name>
    <dbReference type="NCBI Taxonomy" id="246191"/>
    <lineage>
        <taxon>Bacteria</taxon>
        <taxon>Pseudomonadati</taxon>
        <taxon>Thermodesulfobacteriota</taxon>
        <taxon>Desulfovibrionia</taxon>
        <taxon>Desulfovibrionales</taxon>
        <taxon>Desulfovibrionaceae</taxon>
        <taxon>Maridesulfovibrio</taxon>
    </lineage>
</organism>
<dbReference type="OrthoDB" id="5471444at2"/>
<protein>
    <submittedName>
        <fullName evidence="2">LexA-binding, inner membrane-associated putative hydrolase</fullName>
    </submittedName>
</protein>
<accession>A0A1G9HXC8</accession>
<feature type="transmembrane region" description="Helical" evidence="1">
    <location>
        <begin position="60"/>
        <end position="82"/>
    </location>
</feature>
<dbReference type="InterPro" id="IPR007404">
    <property type="entry name" value="YdjM-like"/>
</dbReference>
<keyword evidence="1" id="KW-0812">Transmembrane</keyword>
<dbReference type="RefSeq" id="WP_092161302.1">
    <property type="nucleotide sequence ID" value="NZ_FNGA01000003.1"/>
</dbReference>
<keyword evidence="1" id="KW-1133">Transmembrane helix</keyword>
<dbReference type="Proteomes" id="UP000199053">
    <property type="component" value="Unassembled WGS sequence"/>
</dbReference>
<proteinExistence type="predicted"/>
<dbReference type="GO" id="GO:0016787">
    <property type="term" value="F:hydrolase activity"/>
    <property type="evidence" value="ECO:0007669"/>
    <property type="project" value="UniProtKB-KW"/>
</dbReference>
<dbReference type="STRING" id="246191.SAMN05660337_2351"/>
<keyword evidence="2" id="KW-0378">Hydrolase</keyword>
<feature type="transmembrane region" description="Helical" evidence="1">
    <location>
        <begin position="12"/>
        <end position="30"/>
    </location>
</feature>
<sequence>MPGYRVHISGAIVAGLLVLLLLVNIGMYIIDPQQVAILIVLCVLGALFPDIDTDSKGKRIFYSGMLILSLALIYFEEFRWAAYLGVLAILPGVSAHRGWTHTWWAMLLVPMPMLVLPYYVYGQQFPTLLPYYVAFVTGYFSHLLLDKEF</sequence>
<evidence type="ECO:0000256" key="1">
    <source>
        <dbReference type="SAM" id="Phobius"/>
    </source>
</evidence>
<evidence type="ECO:0000313" key="2">
    <source>
        <dbReference type="EMBL" id="SDL17466.1"/>
    </source>
</evidence>
<evidence type="ECO:0000313" key="3">
    <source>
        <dbReference type="Proteomes" id="UP000199053"/>
    </source>
</evidence>
<dbReference type="AlphaFoldDB" id="A0A1G9HXC8"/>
<reference evidence="3" key="1">
    <citation type="submission" date="2016-10" db="EMBL/GenBank/DDBJ databases">
        <authorList>
            <person name="Varghese N."/>
            <person name="Submissions S."/>
        </authorList>
    </citation>
    <scope>NUCLEOTIDE SEQUENCE [LARGE SCALE GENOMIC DNA]</scope>
    <source>
        <strain evidence="3">DSM 16995</strain>
    </source>
</reference>
<keyword evidence="1" id="KW-0472">Membrane</keyword>
<dbReference type="Pfam" id="PF04307">
    <property type="entry name" value="YdjM"/>
    <property type="match status" value="1"/>
</dbReference>
<keyword evidence="3" id="KW-1185">Reference proteome</keyword>
<name>A0A1G9HXC8_9BACT</name>
<dbReference type="EMBL" id="FNGA01000003">
    <property type="protein sequence ID" value="SDL17466.1"/>
    <property type="molecule type" value="Genomic_DNA"/>
</dbReference>
<feature type="transmembrane region" description="Helical" evidence="1">
    <location>
        <begin position="128"/>
        <end position="145"/>
    </location>
</feature>
<feature type="transmembrane region" description="Helical" evidence="1">
    <location>
        <begin position="102"/>
        <end position="121"/>
    </location>
</feature>
<feature type="transmembrane region" description="Helical" evidence="1">
    <location>
        <begin position="36"/>
        <end position="53"/>
    </location>
</feature>
<gene>
    <name evidence="2" type="ORF">SAMN05660337_2351</name>
</gene>